<dbReference type="CDD" id="cd06261">
    <property type="entry name" value="TM_PBP2"/>
    <property type="match status" value="1"/>
</dbReference>
<dbReference type="PANTHER" id="PTHR43744">
    <property type="entry name" value="ABC TRANSPORTER PERMEASE PROTEIN MG189-RELATED-RELATED"/>
    <property type="match status" value="1"/>
</dbReference>
<organism evidence="9 10">
    <name type="scientific">Nocardioides flavescens</name>
    <dbReference type="NCBI Taxonomy" id="2691959"/>
    <lineage>
        <taxon>Bacteria</taxon>
        <taxon>Bacillati</taxon>
        <taxon>Actinomycetota</taxon>
        <taxon>Actinomycetes</taxon>
        <taxon>Propionibacteriales</taxon>
        <taxon>Nocardioidaceae</taxon>
        <taxon>Nocardioides</taxon>
    </lineage>
</organism>
<keyword evidence="6 7" id="KW-0472">Membrane</keyword>
<feature type="transmembrane region" description="Helical" evidence="7">
    <location>
        <begin position="158"/>
        <end position="178"/>
    </location>
</feature>
<proteinExistence type="inferred from homology"/>
<evidence type="ECO:0000256" key="3">
    <source>
        <dbReference type="ARBA" id="ARBA00022475"/>
    </source>
</evidence>
<gene>
    <name evidence="9" type="ORF">GRQ65_12550</name>
</gene>
<dbReference type="Pfam" id="PF00528">
    <property type="entry name" value="BPD_transp_1"/>
    <property type="match status" value="1"/>
</dbReference>
<comment type="similarity">
    <text evidence="7">Belongs to the binding-protein-dependent transport system permease family.</text>
</comment>
<dbReference type="AlphaFoldDB" id="A0A6L7EXV7"/>
<reference evidence="9 10" key="1">
    <citation type="submission" date="2019-12" db="EMBL/GenBank/DDBJ databases">
        <authorList>
            <person name="Kun Z."/>
        </authorList>
    </citation>
    <scope>NUCLEOTIDE SEQUENCE [LARGE SCALE GENOMIC DNA]</scope>
    <source>
        <strain evidence="9 10">YIM 123512</strain>
    </source>
</reference>
<accession>A0A6L7EXV7</accession>
<name>A0A6L7EXV7_9ACTN</name>
<dbReference type="GO" id="GO:0005886">
    <property type="term" value="C:plasma membrane"/>
    <property type="evidence" value="ECO:0007669"/>
    <property type="project" value="UniProtKB-SubCell"/>
</dbReference>
<feature type="transmembrane region" description="Helical" evidence="7">
    <location>
        <begin position="33"/>
        <end position="55"/>
    </location>
</feature>
<dbReference type="EMBL" id="WUEK01000007">
    <property type="protein sequence ID" value="MXG90378.1"/>
    <property type="molecule type" value="Genomic_DNA"/>
</dbReference>
<comment type="caution">
    <text evidence="9">The sequence shown here is derived from an EMBL/GenBank/DDBJ whole genome shotgun (WGS) entry which is preliminary data.</text>
</comment>
<evidence type="ECO:0000256" key="5">
    <source>
        <dbReference type="ARBA" id="ARBA00022989"/>
    </source>
</evidence>
<evidence type="ECO:0000256" key="4">
    <source>
        <dbReference type="ARBA" id="ARBA00022692"/>
    </source>
</evidence>
<dbReference type="RefSeq" id="WP_160878319.1">
    <property type="nucleotide sequence ID" value="NZ_WUEK01000007.1"/>
</dbReference>
<protein>
    <submittedName>
        <fullName evidence="9">ABC transporter permease subunit</fullName>
    </submittedName>
</protein>
<dbReference type="GO" id="GO:0055085">
    <property type="term" value="P:transmembrane transport"/>
    <property type="evidence" value="ECO:0007669"/>
    <property type="project" value="InterPro"/>
</dbReference>
<evidence type="ECO:0000313" key="9">
    <source>
        <dbReference type="EMBL" id="MXG90378.1"/>
    </source>
</evidence>
<dbReference type="Proteomes" id="UP000473325">
    <property type="component" value="Unassembled WGS sequence"/>
</dbReference>
<keyword evidence="4 7" id="KW-0812">Transmembrane</keyword>
<sequence length="298" mass="32254">MTAQLERVEPAVVRRPEAPAPARPRRRLGVSPTVVVLALVTVVSAFPLYFMLVMASRPNGDITSVPPPLTPGGELWTNLERVLSNADVGFGRAVLNSLLVSGVATVCVVLFSCLAGFAFAKLRFVGRQPLLGFVLLTMMVPVQLGLIPLYMLMTKLHLVGTLPAVTLPFVVSGFGVFLMRQFVVQAVPDELLEAARLDGASILQTFWYVVLPVLRPAAAVLALLTFMERWNDFLWPYLVLDLDHPTVQTALSRLAGGYYTDQALVMAGTLLGVLPLLAVFLLFGRQIVGGIMEGGIKS</sequence>
<keyword evidence="2 7" id="KW-0813">Transport</keyword>
<comment type="subcellular location">
    <subcellularLocation>
        <location evidence="1 7">Cell membrane</location>
        <topology evidence="1 7">Multi-pass membrane protein</topology>
    </subcellularLocation>
</comment>
<dbReference type="InterPro" id="IPR035906">
    <property type="entry name" value="MetI-like_sf"/>
</dbReference>
<dbReference type="Gene3D" id="1.10.3720.10">
    <property type="entry name" value="MetI-like"/>
    <property type="match status" value="1"/>
</dbReference>
<evidence type="ECO:0000259" key="8">
    <source>
        <dbReference type="PROSITE" id="PS50928"/>
    </source>
</evidence>
<dbReference type="InterPro" id="IPR000515">
    <property type="entry name" value="MetI-like"/>
</dbReference>
<evidence type="ECO:0000256" key="1">
    <source>
        <dbReference type="ARBA" id="ARBA00004651"/>
    </source>
</evidence>
<keyword evidence="3" id="KW-1003">Cell membrane</keyword>
<feature type="transmembrane region" description="Helical" evidence="7">
    <location>
        <begin position="206"/>
        <end position="227"/>
    </location>
</feature>
<feature type="transmembrane region" description="Helical" evidence="7">
    <location>
        <begin position="98"/>
        <end position="118"/>
    </location>
</feature>
<feature type="transmembrane region" description="Helical" evidence="7">
    <location>
        <begin position="130"/>
        <end position="152"/>
    </location>
</feature>
<evidence type="ECO:0000256" key="6">
    <source>
        <dbReference type="ARBA" id="ARBA00023136"/>
    </source>
</evidence>
<dbReference type="PROSITE" id="PS50928">
    <property type="entry name" value="ABC_TM1"/>
    <property type="match status" value="1"/>
</dbReference>
<keyword evidence="5 7" id="KW-1133">Transmembrane helix</keyword>
<evidence type="ECO:0000256" key="7">
    <source>
        <dbReference type="RuleBase" id="RU363032"/>
    </source>
</evidence>
<dbReference type="SUPFAM" id="SSF161098">
    <property type="entry name" value="MetI-like"/>
    <property type="match status" value="1"/>
</dbReference>
<feature type="domain" description="ABC transmembrane type-1" evidence="8">
    <location>
        <begin position="94"/>
        <end position="283"/>
    </location>
</feature>
<keyword evidence="10" id="KW-1185">Reference proteome</keyword>
<evidence type="ECO:0000256" key="2">
    <source>
        <dbReference type="ARBA" id="ARBA00022448"/>
    </source>
</evidence>
<evidence type="ECO:0000313" key="10">
    <source>
        <dbReference type="Proteomes" id="UP000473325"/>
    </source>
</evidence>
<dbReference type="PANTHER" id="PTHR43744:SF12">
    <property type="entry name" value="ABC TRANSPORTER PERMEASE PROTEIN MG189-RELATED"/>
    <property type="match status" value="1"/>
</dbReference>
<feature type="transmembrane region" description="Helical" evidence="7">
    <location>
        <begin position="263"/>
        <end position="283"/>
    </location>
</feature>